<evidence type="ECO:0000256" key="5">
    <source>
        <dbReference type="ARBA" id="ARBA00023136"/>
    </source>
</evidence>
<reference evidence="8" key="1">
    <citation type="journal article" date="2015" name="Proc. Natl. Acad. Sci. U.S.A.">
        <title>Networks of energetic and metabolic interactions define dynamics in microbial communities.</title>
        <authorList>
            <person name="Embree M."/>
            <person name="Liu J.K."/>
            <person name="Al-Bassam M.M."/>
            <person name="Zengler K."/>
        </authorList>
    </citation>
    <scope>NUCLEOTIDE SEQUENCE</scope>
</reference>
<dbReference type="InterPro" id="IPR043461">
    <property type="entry name" value="LpxH-like"/>
</dbReference>
<dbReference type="PANTHER" id="PTHR34990:SF1">
    <property type="entry name" value="UDP-2,3-DIACYLGLUCOSAMINE HYDROLASE"/>
    <property type="match status" value="1"/>
</dbReference>
<keyword evidence="3" id="KW-0479">Metal-binding</keyword>
<dbReference type="PANTHER" id="PTHR34990">
    <property type="entry name" value="UDP-2,3-DIACYLGLUCOSAMINE HYDROLASE-RELATED"/>
    <property type="match status" value="1"/>
</dbReference>
<dbReference type="Pfam" id="PF00149">
    <property type="entry name" value="Metallophos"/>
    <property type="match status" value="1"/>
</dbReference>
<keyword evidence="1" id="KW-1003">Cell membrane</keyword>
<dbReference type="GO" id="GO:0016020">
    <property type="term" value="C:membrane"/>
    <property type="evidence" value="ECO:0007669"/>
    <property type="project" value="GOC"/>
</dbReference>
<evidence type="ECO:0000256" key="1">
    <source>
        <dbReference type="ARBA" id="ARBA00022475"/>
    </source>
</evidence>
<evidence type="ECO:0000313" key="8">
    <source>
        <dbReference type="EMBL" id="KUG22277.1"/>
    </source>
</evidence>
<keyword evidence="6" id="KW-0464">Manganese</keyword>
<dbReference type="EMBL" id="LNQE01000975">
    <property type="protein sequence ID" value="KUG22277.1"/>
    <property type="molecule type" value="Genomic_DNA"/>
</dbReference>
<evidence type="ECO:0000259" key="7">
    <source>
        <dbReference type="Pfam" id="PF00149"/>
    </source>
</evidence>
<feature type="domain" description="Calcineurin-like phosphoesterase" evidence="7">
    <location>
        <begin position="1"/>
        <end position="216"/>
    </location>
</feature>
<accession>A0A0W8FMU0</accession>
<dbReference type="InterPro" id="IPR004843">
    <property type="entry name" value="Calcineurin-like_PHP"/>
</dbReference>
<dbReference type="Gene3D" id="3.60.21.10">
    <property type="match status" value="1"/>
</dbReference>
<name>A0A0W8FMU0_9ZZZZ</name>
<evidence type="ECO:0000256" key="3">
    <source>
        <dbReference type="ARBA" id="ARBA00022723"/>
    </source>
</evidence>
<evidence type="ECO:0000256" key="2">
    <source>
        <dbReference type="ARBA" id="ARBA00022519"/>
    </source>
</evidence>
<proteinExistence type="predicted"/>
<comment type="caution">
    <text evidence="8">The sequence shown here is derived from an EMBL/GenBank/DDBJ whole genome shotgun (WGS) entry which is preliminary data.</text>
</comment>
<dbReference type="GO" id="GO:0008758">
    <property type="term" value="F:UDP-2,3-diacylglucosamine hydrolase activity"/>
    <property type="evidence" value="ECO:0007669"/>
    <property type="project" value="TreeGrafter"/>
</dbReference>
<evidence type="ECO:0000256" key="6">
    <source>
        <dbReference type="ARBA" id="ARBA00023211"/>
    </source>
</evidence>
<keyword evidence="5" id="KW-0472">Membrane</keyword>
<dbReference type="GO" id="GO:0009245">
    <property type="term" value="P:lipid A biosynthetic process"/>
    <property type="evidence" value="ECO:0007669"/>
    <property type="project" value="TreeGrafter"/>
</dbReference>
<dbReference type="CDD" id="cd07398">
    <property type="entry name" value="MPP_YbbF-LpxH"/>
    <property type="match status" value="1"/>
</dbReference>
<dbReference type="InterPro" id="IPR029052">
    <property type="entry name" value="Metallo-depent_PP-like"/>
</dbReference>
<evidence type="ECO:0000256" key="4">
    <source>
        <dbReference type="ARBA" id="ARBA00022801"/>
    </source>
</evidence>
<keyword evidence="4 8" id="KW-0378">Hydrolase</keyword>
<dbReference type="SUPFAM" id="SSF56300">
    <property type="entry name" value="Metallo-dependent phosphatases"/>
    <property type="match status" value="1"/>
</dbReference>
<keyword evidence="2" id="KW-0997">Cell inner membrane</keyword>
<sequence>MKAIFISDAHLRKFSDERYKKLLNFLDDVKKGNIPAQGNHNVKGTNPGNIDGLYIAGDLFDFWFCRKEKINPEFKPMIDKLIELKEKGIRIHLCEGNHDFFMGEYFSDVLGMEVFEEMTNAKLDKLNVLIAHGDTADRDNKRYLLFRKILRSRTFYNIQSFIPSSISWSLAGLTSSASKELTVEDGDALVKKMSSFALARFQENYDAVILGHSHVPSLNNYTIEGKKKTFVTLGDWISYYSFLYYEDGNFFLRYYQP</sequence>
<organism evidence="8">
    <name type="scientific">hydrocarbon metagenome</name>
    <dbReference type="NCBI Taxonomy" id="938273"/>
    <lineage>
        <taxon>unclassified sequences</taxon>
        <taxon>metagenomes</taxon>
        <taxon>ecological metagenomes</taxon>
    </lineage>
</organism>
<gene>
    <name evidence="8" type="ORF">ASZ90_007909</name>
</gene>
<dbReference type="AlphaFoldDB" id="A0A0W8FMU0"/>
<dbReference type="GO" id="GO:0046872">
    <property type="term" value="F:metal ion binding"/>
    <property type="evidence" value="ECO:0007669"/>
    <property type="project" value="UniProtKB-KW"/>
</dbReference>
<protein>
    <submittedName>
        <fullName evidence="8">Udp-2,3-diacylglucosamine hydrolase</fullName>
    </submittedName>
</protein>